<accession>A0A4V2M6Z5</accession>
<comment type="caution">
    <text evidence="1">The sequence shown here is derived from an EMBL/GenBank/DDBJ whole genome shotgun (WGS) entry which is preliminary data.</text>
</comment>
<dbReference type="AlphaFoldDB" id="A0A4V2M6Z5"/>
<gene>
    <name evidence="1" type="ORF">E0H75_28390</name>
</gene>
<dbReference type="Proteomes" id="UP000293342">
    <property type="component" value="Unassembled WGS sequence"/>
</dbReference>
<proteinExistence type="predicted"/>
<name>A0A4V2M6Z5_9ACTN</name>
<dbReference type="PANTHER" id="PTHR35368">
    <property type="entry name" value="HYDROPEROXIDE REDUCTASE"/>
    <property type="match status" value="1"/>
</dbReference>
<dbReference type="PANTHER" id="PTHR35368:SF1">
    <property type="entry name" value="HYDROPEROXIDE REDUCTASE"/>
    <property type="match status" value="1"/>
</dbReference>
<dbReference type="Gene3D" id="3.30.300.20">
    <property type="match status" value="1"/>
</dbReference>
<dbReference type="InterPro" id="IPR015946">
    <property type="entry name" value="KH_dom-like_a/b"/>
</dbReference>
<dbReference type="InterPro" id="IPR052924">
    <property type="entry name" value="OsmC/Ohr_hydroprdx_reductase"/>
</dbReference>
<keyword evidence="2" id="KW-1185">Reference proteome</keyword>
<dbReference type="Pfam" id="PF02566">
    <property type="entry name" value="OsmC"/>
    <property type="match status" value="1"/>
</dbReference>
<dbReference type="RefSeq" id="WP_131516738.1">
    <property type="nucleotide sequence ID" value="NZ_SJKD01000007.1"/>
</dbReference>
<evidence type="ECO:0000313" key="1">
    <source>
        <dbReference type="EMBL" id="TCC45652.1"/>
    </source>
</evidence>
<evidence type="ECO:0000313" key="2">
    <source>
        <dbReference type="Proteomes" id="UP000293342"/>
    </source>
</evidence>
<reference evidence="1 2" key="1">
    <citation type="submission" date="2019-02" db="EMBL/GenBank/DDBJ databases">
        <title>Kribbella capetownensis sp. nov. and Kribbella speibonae sp. nov., isolated from soil.</title>
        <authorList>
            <person name="Curtis S.M."/>
            <person name="Norton I."/>
            <person name="Everest G.J."/>
            <person name="Meyers P.R."/>
        </authorList>
    </citation>
    <scope>NUCLEOTIDE SEQUENCE [LARGE SCALE GENOMIC DNA]</scope>
    <source>
        <strain evidence="1 2">YM53</strain>
    </source>
</reference>
<dbReference type="OrthoDB" id="9811389at2"/>
<dbReference type="InterPro" id="IPR003718">
    <property type="entry name" value="OsmC/Ohr_fam"/>
</dbReference>
<dbReference type="InterPro" id="IPR036102">
    <property type="entry name" value="OsmC/Ohrsf"/>
</dbReference>
<dbReference type="SUPFAM" id="SSF82784">
    <property type="entry name" value="OsmC-like"/>
    <property type="match status" value="1"/>
</dbReference>
<dbReference type="EMBL" id="SJKD01000007">
    <property type="protein sequence ID" value="TCC45652.1"/>
    <property type="molecule type" value="Genomic_DNA"/>
</dbReference>
<sequence length="190" mass="20191">MTTTTEKPRRNGVDTATLFATLDAVKGQNEIAKFQFRASNTWQTGTHSRSTASGFFGAMQELRHESDTVLDFDHPAVLVGTDKGPTPVEYLLHAIAACLTAGIANIAAARGVELTKVTSTVEGDIDLLGILGLSDGSVRNGYEQIRVSLAVEGDADDETLRGIVAQSRRRSAVYDVLANPTSVVIDVVTG</sequence>
<protein>
    <submittedName>
        <fullName evidence="1">OsmC family peroxiredoxin</fullName>
    </submittedName>
</protein>
<organism evidence="1 2">
    <name type="scientific">Kribbella capetownensis</name>
    <dbReference type="NCBI Taxonomy" id="1572659"/>
    <lineage>
        <taxon>Bacteria</taxon>
        <taxon>Bacillati</taxon>
        <taxon>Actinomycetota</taxon>
        <taxon>Actinomycetes</taxon>
        <taxon>Propionibacteriales</taxon>
        <taxon>Kribbellaceae</taxon>
        <taxon>Kribbella</taxon>
    </lineage>
</organism>